<dbReference type="InterPro" id="IPR029044">
    <property type="entry name" value="Nucleotide-diphossugar_trans"/>
</dbReference>
<dbReference type="PANTHER" id="PTHR43685">
    <property type="entry name" value="GLYCOSYLTRANSFERASE"/>
    <property type="match status" value="1"/>
</dbReference>
<comment type="similarity">
    <text evidence="1">Belongs to the glycosyltransferase 2 family.</text>
</comment>
<dbReference type="InterPro" id="IPR050834">
    <property type="entry name" value="Glycosyltransf_2"/>
</dbReference>
<dbReference type="PANTHER" id="PTHR43685:SF5">
    <property type="entry name" value="GLYCOSYLTRANSFERASE EPSE-RELATED"/>
    <property type="match status" value="1"/>
</dbReference>
<evidence type="ECO:0000313" key="6">
    <source>
        <dbReference type="Proteomes" id="UP000261032"/>
    </source>
</evidence>
<evidence type="ECO:0000259" key="4">
    <source>
        <dbReference type="Pfam" id="PF00535"/>
    </source>
</evidence>
<evidence type="ECO:0000256" key="2">
    <source>
        <dbReference type="ARBA" id="ARBA00022676"/>
    </source>
</evidence>
<dbReference type="GO" id="GO:0016757">
    <property type="term" value="F:glycosyltransferase activity"/>
    <property type="evidence" value="ECO:0007669"/>
    <property type="project" value="UniProtKB-KW"/>
</dbReference>
<reference evidence="5 6" key="1">
    <citation type="submission" date="2018-08" db="EMBL/GenBank/DDBJ databases">
        <title>A genome reference for cultivated species of the human gut microbiota.</title>
        <authorList>
            <person name="Zou Y."/>
            <person name="Xue W."/>
            <person name="Luo G."/>
        </authorList>
    </citation>
    <scope>NUCLEOTIDE SEQUENCE [LARGE SCALE GENOMIC DNA]</scope>
    <source>
        <strain evidence="5 6">OM06-4</strain>
    </source>
</reference>
<evidence type="ECO:0000256" key="3">
    <source>
        <dbReference type="ARBA" id="ARBA00022679"/>
    </source>
</evidence>
<dbReference type="AlphaFoldDB" id="A0A3E3EBG7"/>
<keyword evidence="3 5" id="KW-0808">Transferase</keyword>
<protein>
    <submittedName>
        <fullName evidence="5">Glycosyltransferase</fullName>
    </submittedName>
</protein>
<sequence>MSTYKETESYLRQAIESILDQTFKDFEFIIILDNPENELHKNVIKEYQEKDIRIKLYINEKNIGLTASLNRAIKESSGKYICRMDADDISRKDRIEKELDYLIKNDCDLVGGITRIVDENNRTVYSIKKIPSDYDKIKKIIKYNQCIAHPTWLGNREVFIELDGYRNAPYCEDYDFTLRAILRGYKISNLNYEVLSYRMTASSISRNNLLRQFLSAKYITMAYKKGIVADLSKIDIYILDHYSEKKEMQYSKANKLFNDALKCIETKHFIKCFRLIILLLFTSKEYLQKIYRFFMVQINSF</sequence>
<evidence type="ECO:0000313" key="5">
    <source>
        <dbReference type="EMBL" id="RGD84069.1"/>
    </source>
</evidence>
<accession>A0A3E3EBG7</accession>
<feature type="domain" description="Glycosyltransferase 2-like" evidence="4">
    <location>
        <begin position="1"/>
        <end position="161"/>
    </location>
</feature>
<dbReference type="Proteomes" id="UP000261032">
    <property type="component" value="Unassembled WGS sequence"/>
</dbReference>
<comment type="caution">
    <text evidence="5">The sequence shown here is derived from an EMBL/GenBank/DDBJ whole genome shotgun (WGS) entry which is preliminary data.</text>
</comment>
<dbReference type="EMBL" id="QUSL01000019">
    <property type="protein sequence ID" value="RGD84069.1"/>
    <property type="molecule type" value="Genomic_DNA"/>
</dbReference>
<dbReference type="Pfam" id="PF00535">
    <property type="entry name" value="Glycos_transf_2"/>
    <property type="match status" value="1"/>
</dbReference>
<dbReference type="Gene3D" id="3.90.550.10">
    <property type="entry name" value="Spore Coat Polysaccharide Biosynthesis Protein SpsA, Chain A"/>
    <property type="match status" value="1"/>
</dbReference>
<dbReference type="InterPro" id="IPR001173">
    <property type="entry name" value="Glyco_trans_2-like"/>
</dbReference>
<keyword evidence="2" id="KW-0328">Glycosyltransferase</keyword>
<evidence type="ECO:0000256" key="1">
    <source>
        <dbReference type="ARBA" id="ARBA00006739"/>
    </source>
</evidence>
<dbReference type="SUPFAM" id="SSF53448">
    <property type="entry name" value="Nucleotide-diphospho-sugar transferases"/>
    <property type="match status" value="1"/>
</dbReference>
<proteinExistence type="inferred from homology"/>
<name>A0A3E3EBG7_9FIRM</name>
<gene>
    <name evidence="5" type="ORF">DXB93_11965</name>
</gene>
<organism evidence="5 6">
    <name type="scientific">Thomasclavelia ramosa</name>
    <dbReference type="NCBI Taxonomy" id="1547"/>
    <lineage>
        <taxon>Bacteria</taxon>
        <taxon>Bacillati</taxon>
        <taxon>Bacillota</taxon>
        <taxon>Erysipelotrichia</taxon>
        <taxon>Erysipelotrichales</taxon>
        <taxon>Coprobacillaceae</taxon>
        <taxon>Thomasclavelia</taxon>
    </lineage>
</organism>